<dbReference type="InterPro" id="IPR032347">
    <property type="entry name" value="DUF4864"/>
</dbReference>
<comment type="caution">
    <text evidence="1">The sequence shown here is derived from an EMBL/GenBank/DDBJ whole genome shotgun (WGS) entry which is preliminary data.</text>
</comment>
<reference evidence="1" key="1">
    <citation type="submission" date="2022-10" db="EMBL/GenBank/DDBJ databases">
        <title>Hoeflea sp. J2-29, isolated from marine algae.</title>
        <authorList>
            <person name="Kristyanto S."/>
            <person name="Kim J.M."/>
            <person name="Jeon C.O."/>
        </authorList>
    </citation>
    <scope>NUCLEOTIDE SEQUENCE</scope>
    <source>
        <strain evidence="1">J2-29</strain>
    </source>
</reference>
<dbReference type="Pfam" id="PF16156">
    <property type="entry name" value="DUF4864"/>
    <property type="match status" value="1"/>
</dbReference>
<protein>
    <submittedName>
        <fullName evidence="1">DUF4864 domain-containing protein</fullName>
    </submittedName>
</protein>
<accession>A0ABT3YG49</accession>
<sequence length="124" mass="13459">MPGAARADAQADARNVIESQIEAFLSDDAAAAYSFAAPAIKEIYPDEARFFDMVKRGYQPVYRPGNFAFGRSKAGDDGARIVQEVIIQGPDGQDWTALYSLERQPDGSFKINGVQMIKAAAPQT</sequence>
<evidence type="ECO:0000313" key="1">
    <source>
        <dbReference type="EMBL" id="MCY0094870.1"/>
    </source>
</evidence>
<organism evidence="1 2">
    <name type="scientific">Hoeflea ulvae</name>
    <dbReference type="NCBI Taxonomy" id="2983764"/>
    <lineage>
        <taxon>Bacteria</taxon>
        <taxon>Pseudomonadati</taxon>
        <taxon>Pseudomonadota</taxon>
        <taxon>Alphaproteobacteria</taxon>
        <taxon>Hyphomicrobiales</taxon>
        <taxon>Rhizobiaceae</taxon>
        <taxon>Hoeflea</taxon>
    </lineage>
</organism>
<dbReference type="EMBL" id="JAOVZQ010000001">
    <property type="protein sequence ID" value="MCY0094870.1"/>
    <property type="molecule type" value="Genomic_DNA"/>
</dbReference>
<keyword evidence="2" id="KW-1185">Reference proteome</keyword>
<gene>
    <name evidence="1" type="ORF">OEG82_12665</name>
</gene>
<evidence type="ECO:0000313" key="2">
    <source>
        <dbReference type="Proteomes" id="UP001081283"/>
    </source>
</evidence>
<proteinExistence type="predicted"/>
<name>A0ABT3YG49_9HYPH</name>
<dbReference type="Proteomes" id="UP001081283">
    <property type="component" value="Unassembled WGS sequence"/>
</dbReference>